<dbReference type="AlphaFoldDB" id="A0A841R4Z1"/>
<dbReference type="PROSITE" id="PS50887">
    <property type="entry name" value="GGDEF"/>
    <property type="match status" value="1"/>
</dbReference>
<dbReference type="SMART" id="SM00065">
    <property type="entry name" value="GAF"/>
    <property type="match status" value="1"/>
</dbReference>
<dbReference type="Gene3D" id="3.30.70.270">
    <property type="match status" value="1"/>
</dbReference>
<dbReference type="SUPFAM" id="SSF55781">
    <property type="entry name" value="GAF domain-like"/>
    <property type="match status" value="1"/>
</dbReference>
<feature type="repeat" description="TPR" evidence="1">
    <location>
        <begin position="171"/>
        <end position="204"/>
    </location>
</feature>
<dbReference type="NCBIfam" id="TIGR00254">
    <property type="entry name" value="GGDEF"/>
    <property type="match status" value="1"/>
</dbReference>
<dbReference type="Pfam" id="PF13424">
    <property type="entry name" value="TPR_12"/>
    <property type="match status" value="2"/>
</dbReference>
<keyword evidence="1" id="KW-0802">TPR repeat</keyword>
<dbReference type="SMART" id="SM00267">
    <property type="entry name" value="GGDEF"/>
    <property type="match status" value="1"/>
</dbReference>
<dbReference type="PANTHER" id="PTHR46663:SF2">
    <property type="entry name" value="GGDEF DOMAIN-CONTAINING PROTEIN"/>
    <property type="match status" value="1"/>
</dbReference>
<accession>A0A841R4Z1</accession>
<reference evidence="4 5" key="1">
    <citation type="submission" date="2020-08" db="EMBL/GenBank/DDBJ databases">
        <title>Genomic Encyclopedia of Type Strains, Phase IV (KMG-IV): sequencing the most valuable type-strain genomes for metagenomic binning, comparative biology and taxonomic classification.</title>
        <authorList>
            <person name="Goeker M."/>
        </authorList>
    </citation>
    <scope>NUCLEOTIDE SEQUENCE [LARGE SCALE GENOMIC DNA]</scope>
    <source>
        <strain evidence="4 5">DSM 2461</strain>
    </source>
</reference>
<dbReference type="PROSITE" id="PS50005">
    <property type="entry name" value="TPR"/>
    <property type="match status" value="3"/>
</dbReference>
<dbReference type="EMBL" id="JACHGJ010000001">
    <property type="protein sequence ID" value="MBB6478461.1"/>
    <property type="molecule type" value="Genomic_DNA"/>
</dbReference>
<keyword evidence="2" id="KW-0175">Coiled coil</keyword>
<evidence type="ECO:0000256" key="1">
    <source>
        <dbReference type="PROSITE-ProRule" id="PRU00339"/>
    </source>
</evidence>
<feature type="domain" description="GGDEF" evidence="3">
    <location>
        <begin position="579"/>
        <end position="712"/>
    </location>
</feature>
<dbReference type="CDD" id="cd01949">
    <property type="entry name" value="GGDEF"/>
    <property type="match status" value="1"/>
</dbReference>
<dbReference type="FunFam" id="3.30.70.270:FF:000001">
    <property type="entry name" value="Diguanylate cyclase domain protein"/>
    <property type="match status" value="1"/>
</dbReference>
<sequence>MISETDKTEYIRDELIRIWDSMIADPQAALTDSQKMEQLSREAGFEKGINDSRFYQSWCLIFLSRLKEAVEILNDLAVNFKDQPLSEDNIKILNALGVAYNDLGDNSNAFFYYSRSLQLSREAGLLERELSVLNNMGGYYLSNENYEKALNHFLELLDKAKSSEQSKELLSVVLSNTGQCYFKLGNLDKAEKFFQESRNLAREIHSGINESEILFDLGKLCDKKGLHKEAQSYFEQSLELCRQIDNKRLECEIYLYRGEMLHDLSQFEKALELSKEIDSKQFYMEACKKLSSHYEKTGDFKEAFRYLDDGYNIEKELNSIAAEKKFHNLEMEYEIERNRKNAEFFKTQNIELKESLNWMTLLNNITKETFASLDTNSILTKVFENINLLMEVTHFHVVFHNKKEKTLQIVKAFENGNEIEPFSFTDAPGGSFAGWSIHNRQELLISDIENEYSRYIEKRAVYGKGPLARSSLTVPIFFRNDEVGAIAILSRHKNAYKNEHIHFLKSLASFLSIAIDNSRNFEKVKELNRIILQEKDELEAANKKIMELATHDNLTGLINRRVLYELLEASMEQTRRRGEVLAVLFIDLDDFKPINDTYGHNIGDKVLQKVALKLKNAVRTTDSVARIGGDEFLILLNPVKSKSEARKVSEKILKLMTDDIDIEDYKIHVGMSIGISTYPEENTTAEQLIINADSAMYRIKKGNKNGIGFFEKT</sequence>
<dbReference type="InterPro" id="IPR043128">
    <property type="entry name" value="Rev_trsase/Diguanyl_cyclase"/>
</dbReference>
<evidence type="ECO:0000313" key="5">
    <source>
        <dbReference type="Proteomes" id="UP000587760"/>
    </source>
</evidence>
<dbReference type="RefSeq" id="WP_184742325.1">
    <property type="nucleotide sequence ID" value="NZ_JACHGJ010000001.1"/>
</dbReference>
<dbReference type="InterPro" id="IPR029787">
    <property type="entry name" value="Nucleotide_cyclase"/>
</dbReference>
<dbReference type="InterPro" id="IPR011990">
    <property type="entry name" value="TPR-like_helical_dom_sf"/>
</dbReference>
<keyword evidence="5" id="KW-1185">Reference proteome</keyword>
<dbReference type="SUPFAM" id="SSF48452">
    <property type="entry name" value="TPR-like"/>
    <property type="match status" value="2"/>
</dbReference>
<feature type="repeat" description="TPR" evidence="1">
    <location>
        <begin position="130"/>
        <end position="163"/>
    </location>
</feature>
<dbReference type="Gene3D" id="1.25.40.10">
    <property type="entry name" value="Tetratricopeptide repeat domain"/>
    <property type="match status" value="2"/>
</dbReference>
<feature type="coiled-coil region" evidence="2">
    <location>
        <begin position="521"/>
        <end position="551"/>
    </location>
</feature>
<dbReference type="Pfam" id="PF13185">
    <property type="entry name" value="GAF_2"/>
    <property type="match status" value="1"/>
</dbReference>
<evidence type="ECO:0000256" key="2">
    <source>
        <dbReference type="SAM" id="Coils"/>
    </source>
</evidence>
<organism evidence="4 5">
    <name type="scientific">Spirochaeta isovalerica</name>
    <dbReference type="NCBI Taxonomy" id="150"/>
    <lineage>
        <taxon>Bacteria</taxon>
        <taxon>Pseudomonadati</taxon>
        <taxon>Spirochaetota</taxon>
        <taxon>Spirochaetia</taxon>
        <taxon>Spirochaetales</taxon>
        <taxon>Spirochaetaceae</taxon>
        <taxon>Spirochaeta</taxon>
    </lineage>
</organism>
<dbReference type="SUPFAM" id="SSF55073">
    <property type="entry name" value="Nucleotide cyclase"/>
    <property type="match status" value="1"/>
</dbReference>
<dbReference type="SMART" id="SM00028">
    <property type="entry name" value="TPR"/>
    <property type="match status" value="5"/>
</dbReference>
<dbReference type="PANTHER" id="PTHR46663">
    <property type="entry name" value="DIGUANYLATE CYCLASE DGCT-RELATED"/>
    <property type="match status" value="1"/>
</dbReference>
<dbReference type="InterPro" id="IPR003018">
    <property type="entry name" value="GAF"/>
</dbReference>
<dbReference type="InterPro" id="IPR000160">
    <property type="entry name" value="GGDEF_dom"/>
</dbReference>
<evidence type="ECO:0000259" key="3">
    <source>
        <dbReference type="PROSITE" id="PS50887"/>
    </source>
</evidence>
<name>A0A841R4Z1_9SPIO</name>
<dbReference type="GO" id="GO:0003824">
    <property type="term" value="F:catalytic activity"/>
    <property type="evidence" value="ECO:0007669"/>
    <property type="project" value="UniProtKB-ARBA"/>
</dbReference>
<dbReference type="InterPro" id="IPR019734">
    <property type="entry name" value="TPR_rpt"/>
</dbReference>
<dbReference type="InterPro" id="IPR029016">
    <property type="entry name" value="GAF-like_dom_sf"/>
</dbReference>
<feature type="repeat" description="TPR" evidence="1">
    <location>
        <begin position="90"/>
        <end position="123"/>
    </location>
</feature>
<evidence type="ECO:0000313" key="4">
    <source>
        <dbReference type="EMBL" id="MBB6478461.1"/>
    </source>
</evidence>
<dbReference type="Gene3D" id="3.30.450.40">
    <property type="match status" value="1"/>
</dbReference>
<dbReference type="InterPro" id="IPR052163">
    <property type="entry name" value="DGC-Regulatory_Protein"/>
</dbReference>
<proteinExistence type="predicted"/>
<dbReference type="Pfam" id="PF00990">
    <property type="entry name" value="GGDEF"/>
    <property type="match status" value="1"/>
</dbReference>
<protein>
    <submittedName>
        <fullName evidence="4">Diguanylate cyclase (GGDEF)-like protein</fullName>
    </submittedName>
</protein>
<comment type="caution">
    <text evidence="4">The sequence shown here is derived from an EMBL/GenBank/DDBJ whole genome shotgun (WGS) entry which is preliminary data.</text>
</comment>
<dbReference type="Proteomes" id="UP000587760">
    <property type="component" value="Unassembled WGS sequence"/>
</dbReference>
<gene>
    <name evidence="4" type="ORF">HNR50_000094</name>
</gene>